<evidence type="ECO:0000313" key="2">
    <source>
        <dbReference type="Proteomes" id="UP000828390"/>
    </source>
</evidence>
<accession>A0A9D4JUK8</accession>
<comment type="caution">
    <text evidence="1">The sequence shown here is derived from an EMBL/GenBank/DDBJ whole genome shotgun (WGS) entry which is preliminary data.</text>
</comment>
<organism evidence="1 2">
    <name type="scientific">Dreissena polymorpha</name>
    <name type="common">Zebra mussel</name>
    <name type="synonym">Mytilus polymorpha</name>
    <dbReference type="NCBI Taxonomy" id="45954"/>
    <lineage>
        <taxon>Eukaryota</taxon>
        <taxon>Metazoa</taxon>
        <taxon>Spiralia</taxon>
        <taxon>Lophotrochozoa</taxon>
        <taxon>Mollusca</taxon>
        <taxon>Bivalvia</taxon>
        <taxon>Autobranchia</taxon>
        <taxon>Heteroconchia</taxon>
        <taxon>Euheterodonta</taxon>
        <taxon>Imparidentia</taxon>
        <taxon>Neoheterodontei</taxon>
        <taxon>Myida</taxon>
        <taxon>Dreissenoidea</taxon>
        <taxon>Dreissenidae</taxon>
        <taxon>Dreissena</taxon>
    </lineage>
</organism>
<dbReference type="EMBL" id="JAIWYP010000005">
    <property type="protein sequence ID" value="KAH3821118.1"/>
    <property type="molecule type" value="Genomic_DNA"/>
</dbReference>
<sequence length="113" mass="11832">MYLFPALGQCAGGSQICIEVEPCSVGFTCIDFTCCPYAPPPGPCSSPDGTCKGNGQCQDGFTCKESVCCPIGEMDSAKMALLAKSQSPVRMEHAKETDSAKMALLAKSRSPVL</sequence>
<dbReference type="AlphaFoldDB" id="A0A9D4JUK8"/>
<keyword evidence="2" id="KW-1185">Reference proteome</keyword>
<reference evidence="1" key="2">
    <citation type="submission" date="2020-11" db="EMBL/GenBank/DDBJ databases">
        <authorList>
            <person name="McCartney M.A."/>
            <person name="Auch B."/>
            <person name="Kono T."/>
            <person name="Mallez S."/>
            <person name="Becker A."/>
            <person name="Gohl D.M."/>
            <person name="Silverstein K.A.T."/>
            <person name="Koren S."/>
            <person name="Bechman K.B."/>
            <person name="Herman A."/>
            <person name="Abrahante J.E."/>
            <person name="Garbe J."/>
        </authorList>
    </citation>
    <scope>NUCLEOTIDE SEQUENCE</scope>
    <source>
        <strain evidence="1">Duluth1</strain>
        <tissue evidence="1">Whole animal</tissue>
    </source>
</reference>
<reference evidence="1" key="1">
    <citation type="journal article" date="2019" name="bioRxiv">
        <title>The Genome of the Zebra Mussel, Dreissena polymorpha: A Resource for Invasive Species Research.</title>
        <authorList>
            <person name="McCartney M.A."/>
            <person name="Auch B."/>
            <person name="Kono T."/>
            <person name="Mallez S."/>
            <person name="Zhang Y."/>
            <person name="Obille A."/>
            <person name="Becker A."/>
            <person name="Abrahante J.E."/>
            <person name="Garbe J."/>
            <person name="Badalamenti J.P."/>
            <person name="Herman A."/>
            <person name="Mangelson H."/>
            <person name="Liachko I."/>
            <person name="Sullivan S."/>
            <person name="Sone E.D."/>
            <person name="Koren S."/>
            <person name="Silverstein K.A.T."/>
            <person name="Beckman K.B."/>
            <person name="Gohl D.M."/>
        </authorList>
    </citation>
    <scope>NUCLEOTIDE SEQUENCE</scope>
    <source>
        <strain evidence="1">Duluth1</strain>
        <tissue evidence="1">Whole animal</tissue>
    </source>
</reference>
<protein>
    <submittedName>
        <fullName evidence="1">Uncharacterized protein</fullName>
    </submittedName>
</protein>
<dbReference type="Proteomes" id="UP000828390">
    <property type="component" value="Unassembled WGS sequence"/>
</dbReference>
<proteinExistence type="predicted"/>
<evidence type="ECO:0000313" key="1">
    <source>
        <dbReference type="EMBL" id="KAH3821118.1"/>
    </source>
</evidence>
<name>A0A9D4JUK8_DREPO</name>
<gene>
    <name evidence="1" type="ORF">DPMN_122878</name>
</gene>